<evidence type="ECO:0000313" key="3">
    <source>
        <dbReference type="EMBL" id="GFG35924.1"/>
    </source>
</evidence>
<dbReference type="Proteomes" id="UP000502823">
    <property type="component" value="Unassembled WGS sequence"/>
</dbReference>
<dbReference type="EMBL" id="BLKM01000587">
    <property type="protein sequence ID" value="GFG35924.1"/>
    <property type="molecule type" value="Genomic_DNA"/>
</dbReference>
<dbReference type="AlphaFoldDB" id="A0A6L2PUK9"/>
<comment type="caution">
    <text evidence="3">The sequence shown here is derived from an EMBL/GenBank/DDBJ whole genome shotgun (WGS) entry which is preliminary data.</text>
</comment>
<feature type="region of interest" description="Disordered" evidence="1">
    <location>
        <begin position="52"/>
        <end position="79"/>
    </location>
</feature>
<evidence type="ECO:0000256" key="1">
    <source>
        <dbReference type="SAM" id="MobiDB-lite"/>
    </source>
</evidence>
<feature type="non-terminal residue" evidence="3">
    <location>
        <position position="204"/>
    </location>
</feature>
<keyword evidence="2" id="KW-0812">Transmembrane</keyword>
<keyword evidence="2" id="KW-1133">Transmembrane helix</keyword>
<dbReference type="InParanoid" id="A0A6L2PUK9"/>
<sequence>MPSSTGSATRSESPSVDSSLIAVSNLSSTSNNNKKLFLNSAANNGFLRVLSANNSPTGASQESNNTSRKNSSTSEKHDEELEQLIGIGGDGTFSVDQQAQKRQEIRIIENPLLKRNPAGSPISVALSDVTSGVTQPTMHTVVRYDQSPAAEPRQGRHGCRPWRRKKNTTRKSLERYVVVIAILLLIACLSFLIYSFLFRSDCSD</sequence>
<keyword evidence="4" id="KW-1185">Reference proteome</keyword>
<accession>A0A6L2PUK9</accession>
<gene>
    <name evidence="3" type="ORF">Cfor_05276</name>
</gene>
<proteinExistence type="predicted"/>
<feature type="transmembrane region" description="Helical" evidence="2">
    <location>
        <begin position="173"/>
        <end position="197"/>
    </location>
</feature>
<name>A0A6L2PUK9_COPFO</name>
<feature type="compositionally biased region" description="Low complexity" evidence="1">
    <location>
        <begin position="62"/>
        <end position="73"/>
    </location>
</feature>
<reference evidence="4" key="1">
    <citation type="submission" date="2020-01" db="EMBL/GenBank/DDBJ databases">
        <title>Draft genome sequence of the Termite Coptotermes fromosanus.</title>
        <authorList>
            <person name="Itakura S."/>
            <person name="Yosikawa Y."/>
            <person name="Umezawa K."/>
        </authorList>
    </citation>
    <scope>NUCLEOTIDE SEQUENCE [LARGE SCALE GENOMIC DNA]</scope>
</reference>
<organism evidence="3 4">
    <name type="scientific">Coptotermes formosanus</name>
    <name type="common">Formosan subterranean termite</name>
    <dbReference type="NCBI Taxonomy" id="36987"/>
    <lineage>
        <taxon>Eukaryota</taxon>
        <taxon>Metazoa</taxon>
        <taxon>Ecdysozoa</taxon>
        <taxon>Arthropoda</taxon>
        <taxon>Hexapoda</taxon>
        <taxon>Insecta</taxon>
        <taxon>Pterygota</taxon>
        <taxon>Neoptera</taxon>
        <taxon>Polyneoptera</taxon>
        <taxon>Dictyoptera</taxon>
        <taxon>Blattodea</taxon>
        <taxon>Blattoidea</taxon>
        <taxon>Termitoidae</taxon>
        <taxon>Rhinotermitidae</taxon>
        <taxon>Coptotermes</taxon>
    </lineage>
</organism>
<keyword evidence="2" id="KW-0472">Membrane</keyword>
<feature type="compositionally biased region" description="Polar residues" evidence="1">
    <location>
        <begin position="52"/>
        <end position="61"/>
    </location>
</feature>
<protein>
    <submittedName>
        <fullName evidence="3">Uncharacterized protein</fullName>
    </submittedName>
</protein>
<evidence type="ECO:0000256" key="2">
    <source>
        <dbReference type="SAM" id="Phobius"/>
    </source>
</evidence>
<evidence type="ECO:0000313" key="4">
    <source>
        <dbReference type="Proteomes" id="UP000502823"/>
    </source>
</evidence>